<dbReference type="HOGENOM" id="CLU_1527588_0_0_1"/>
<evidence type="ECO:0000256" key="1">
    <source>
        <dbReference type="SAM" id="MobiDB-lite"/>
    </source>
</evidence>
<keyword evidence="3" id="KW-1185">Reference proteome</keyword>
<evidence type="ECO:0000313" key="3">
    <source>
        <dbReference type="Proteomes" id="UP000006591"/>
    </source>
</evidence>
<feature type="compositionally biased region" description="Basic residues" evidence="1">
    <location>
        <begin position="123"/>
        <end position="133"/>
    </location>
</feature>
<reference evidence="2" key="2">
    <citation type="submission" date="2018-04" db="EMBL/GenBank/DDBJ databases">
        <title>OnivRS2 (Oryza nivara Reference Sequence Version 2).</title>
        <authorList>
            <person name="Zhang J."/>
            <person name="Kudrna D."/>
            <person name="Lee S."/>
            <person name="Talag J."/>
            <person name="Rajasekar S."/>
            <person name="Welchert J."/>
            <person name="Hsing Y.-I."/>
            <person name="Wing R.A."/>
        </authorList>
    </citation>
    <scope>NUCLEOTIDE SEQUENCE [LARGE SCALE GENOMIC DNA]</scope>
    <source>
        <strain evidence="2">SL10</strain>
    </source>
</reference>
<feature type="compositionally biased region" description="Basic and acidic residues" evidence="1">
    <location>
        <begin position="31"/>
        <end position="42"/>
    </location>
</feature>
<reference evidence="2" key="1">
    <citation type="submission" date="2015-04" db="UniProtKB">
        <authorList>
            <consortium name="EnsemblPlants"/>
        </authorList>
    </citation>
    <scope>IDENTIFICATION</scope>
    <source>
        <strain evidence="2">SL10</strain>
    </source>
</reference>
<protein>
    <submittedName>
        <fullName evidence="2">Uncharacterized protein</fullName>
    </submittedName>
</protein>
<dbReference type="Proteomes" id="UP000006591">
    <property type="component" value="Chromosome 3"/>
</dbReference>
<feature type="compositionally biased region" description="Low complexity" evidence="1">
    <location>
        <begin position="56"/>
        <end position="73"/>
    </location>
</feature>
<dbReference type="Gramene" id="ONIVA03G28790.1">
    <property type="protein sequence ID" value="ONIVA03G28790.1"/>
    <property type="gene ID" value="ONIVA03G28790"/>
</dbReference>
<evidence type="ECO:0000313" key="2">
    <source>
        <dbReference type="EnsemblPlants" id="ONIVA03G28790.1"/>
    </source>
</evidence>
<proteinExistence type="predicted"/>
<dbReference type="AlphaFoldDB" id="A0A0E0GR51"/>
<feature type="region of interest" description="Disordered" evidence="1">
    <location>
        <begin position="18"/>
        <end position="133"/>
    </location>
</feature>
<dbReference type="EnsemblPlants" id="ONIVA03G28790.1">
    <property type="protein sequence ID" value="ONIVA03G28790.1"/>
    <property type="gene ID" value="ONIVA03G28790"/>
</dbReference>
<sequence>MAAGNAGEEEAVVAEATIAVQRGSGGGGRRRGGDRPRWEKVRRGGHSSLSVPLPTADGPARRGGAVVGAVADGGAHRSPSGPTTRSGVGAVLRHGATLDPSGAKMEEMGKRKRWCSSSSNPSSHRRRPPAACSTRHRLTGLLALPYSTAPDGVAASSSSKLEAIRWGTAKRQGRPR</sequence>
<accession>A0A0E0GR51</accession>
<organism evidence="2">
    <name type="scientific">Oryza nivara</name>
    <name type="common">Indian wild rice</name>
    <name type="synonym">Oryza sativa f. spontanea</name>
    <dbReference type="NCBI Taxonomy" id="4536"/>
    <lineage>
        <taxon>Eukaryota</taxon>
        <taxon>Viridiplantae</taxon>
        <taxon>Streptophyta</taxon>
        <taxon>Embryophyta</taxon>
        <taxon>Tracheophyta</taxon>
        <taxon>Spermatophyta</taxon>
        <taxon>Magnoliopsida</taxon>
        <taxon>Liliopsida</taxon>
        <taxon>Poales</taxon>
        <taxon>Poaceae</taxon>
        <taxon>BOP clade</taxon>
        <taxon>Oryzoideae</taxon>
        <taxon>Oryzeae</taxon>
        <taxon>Oryzinae</taxon>
        <taxon>Oryza</taxon>
    </lineage>
</organism>
<name>A0A0E0GR51_ORYNI</name>